<keyword evidence="3" id="KW-1185">Reference proteome</keyword>
<dbReference type="RefSeq" id="WP_076234018.1">
    <property type="nucleotide sequence ID" value="NZ_JAOQIO010000077.1"/>
</dbReference>
<evidence type="ECO:0000313" key="3">
    <source>
        <dbReference type="Proteomes" id="UP001652445"/>
    </source>
</evidence>
<feature type="compositionally biased region" description="Low complexity" evidence="1">
    <location>
        <begin position="20"/>
        <end position="36"/>
    </location>
</feature>
<proteinExistence type="predicted"/>
<dbReference type="Proteomes" id="UP001652445">
    <property type="component" value="Unassembled WGS sequence"/>
</dbReference>
<protein>
    <submittedName>
        <fullName evidence="2">Uncharacterized protein</fullName>
    </submittedName>
</protein>
<name>A0ABT2UHD4_9BACL</name>
<feature type="region of interest" description="Disordered" evidence="1">
    <location>
        <begin position="1"/>
        <end position="88"/>
    </location>
</feature>
<evidence type="ECO:0000256" key="1">
    <source>
        <dbReference type="SAM" id="MobiDB-lite"/>
    </source>
</evidence>
<accession>A0ABT2UHD4</accession>
<evidence type="ECO:0000313" key="2">
    <source>
        <dbReference type="EMBL" id="MCU6794058.1"/>
    </source>
</evidence>
<comment type="caution">
    <text evidence="2">The sequence shown here is derived from an EMBL/GenBank/DDBJ whole genome shotgun (WGS) entry which is preliminary data.</text>
</comment>
<feature type="compositionally biased region" description="Basic residues" evidence="1">
    <location>
        <begin position="1"/>
        <end position="12"/>
    </location>
</feature>
<dbReference type="EMBL" id="JAOQIO010000077">
    <property type="protein sequence ID" value="MCU6794058.1"/>
    <property type="molecule type" value="Genomic_DNA"/>
</dbReference>
<reference evidence="2 3" key="1">
    <citation type="submission" date="2022-09" db="EMBL/GenBank/DDBJ databases">
        <authorList>
            <person name="Han X.L."/>
            <person name="Wang Q."/>
            <person name="Lu T."/>
        </authorList>
    </citation>
    <scope>NUCLEOTIDE SEQUENCE [LARGE SCALE GENOMIC DNA]</scope>
    <source>
        <strain evidence="2 3">WQ 127069</strain>
    </source>
</reference>
<organism evidence="2 3">
    <name type="scientific">Paenibacillus baimaensis</name>
    <dbReference type="NCBI Taxonomy" id="2982185"/>
    <lineage>
        <taxon>Bacteria</taxon>
        <taxon>Bacillati</taxon>
        <taxon>Bacillota</taxon>
        <taxon>Bacilli</taxon>
        <taxon>Bacillales</taxon>
        <taxon>Paenibacillaceae</taxon>
        <taxon>Paenibacillus</taxon>
    </lineage>
</organism>
<gene>
    <name evidence="2" type="ORF">OB236_18305</name>
</gene>
<sequence>MSKGRVWNKGKRNGGGGPPEGKSSKAIAAANKSSIAPPQEESGMSEQAVVKEVTRVDQIKPMNRANWVSRPARITPEKKGTNNTDTQQ</sequence>